<evidence type="ECO:0008006" key="4">
    <source>
        <dbReference type="Google" id="ProtNLM"/>
    </source>
</evidence>
<dbReference type="KEGG" id="gaz:Pan241w_32510"/>
<keyword evidence="1" id="KW-1133">Transmembrane helix</keyword>
<feature type="transmembrane region" description="Helical" evidence="1">
    <location>
        <begin position="108"/>
        <end position="126"/>
    </location>
</feature>
<dbReference type="AlphaFoldDB" id="A0A517RH05"/>
<evidence type="ECO:0000313" key="3">
    <source>
        <dbReference type="Proteomes" id="UP000317171"/>
    </source>
</evidence>
<proteinExistence type="predicted"/>
<feature type="transmembrane region" description="Helical" evidence="1">
    <location>
        <begin position="250"/>
        <end position="274"/>
    </location>
</feature>
<keyword evidence="3" id="KW-1185">Reference proteome</keyword>
<reference evidence="2 3" key="1">
    <citation type="submission" date="2019-02" db="EMBL/GenBank/DDBJ databases">
        <title>Deep-cultivation of Planctomycetes and their phenomic and genomic characterization uncovers novel biology.</title>
        <authorList>
            <person name="Wiegand S."/>
            <person name="Jogler M."/>
            <person name="Boedeker C."/>
            <person name="Pinto D."/>
            <person name="Vollmers J."/>
            <person name="Rivas-Marin E."/>
            <person name="Kohn T."/>
            <person name="Peeters S.H."/>
            <person name="Heuer A."/>
            <person name="Rast P."/>
            <person name="Oberbeckmann S."/>
            <person name="Bunk B."/>
            <person name="Jeske O."/>
            <person name="Meyerdierks A."/>
            <person name="Storesund J.E."/>
            <person name="Kallscheuer N."/>
            <person name="Luecker S."/>
            <person name="Lage O.M."/>
            <person name="Pohl T."/>
            <person name="Merkel B.J."/>
            <person name="Hornburger P."/>
            <person name="Mueller R.-W."/>
            <person name="Bruemmer F."/>
            <person name="Labrenz M."/>
            <person name="Spormann A.M."/>
            <person name="Op den Camp H."/>
            <person name="Overmann J."/>
            <person name="Amann R."/>
            <person name="Jetten M.S.M."/>
            <person name="Mascher T."/>
            <person name="Medema M.H."/>
            <person name="Devos D.P."/>
            <person name="Kaster A.-K."/>
            <person name="Ovreas L."/>
            <person name="Rohde M."/>
            <person name="Galperin M.Y."/>
            <person name="Jogler C."/>
        </authorList>
    </citation>
    <scope>NUCLEOTIDE SEQUENCE [LARGE SCALE GENOMIC DNA]</scope>
    <source>
        <strain evidence="2 3">Pan241w</strain>
    </source>
</reference>
<name>A0A517RH05_9PLAN</name>
<sequence length="715" mass="79375">MTEPDLSTTDKKLRRILLFIIIASFVLTPIAAPDVWWQLSRGRVVMSDLAPSGPILTAGSPLAEADWLGGLPFYFSLQLAGFSGLMLLKFAAVGLLLYLFMKRFEESLNWLALVIAVLVLMTGVPAWQPTPRLLDCWFLFLTWILTARWCREPGPHKLIPILVVFALWANSAPLCLLGVAVVALLPHLPGILSEKSVPLKQTNLLILLSVLALMLTPRGWFTPFDSFVQLFPGLFYHQALLSQTIWQPTFLNGVTIEVIGLSILSIVTILFLILKSTSWVETVAFLVFAVPAWTNYDSLGPCAIGMALVLSQSMVAHQFQADFVKWKQAVSPTLARYVFILGILILSWKSAAGSLPGQPQRLGWGIAPELDISILNNTIGPIDYKGTAHGMGIAPTGMLCWIKANHKIQPVRTLRQALLQGRLFEELSLNEELSNGWIFQKPRSDGSWGGWWVRLKNRDCQLLLVPNGDEKTIRALFDSRWQPMSLDASVIPYGWSGELLSSPKIVELLPAKEFVNRDQWIYSLPSPAGTPECSDWWGILTGTSNLTPAILQAKTFRGMKLYTAALRVLHPLLQHNPSPQVIREFQLCQKELAYQEKLNVGQHTPSSLRAFALTQLAGQADEALVLAGPKLKRSEEPLRTSDAFERAIQNYIQGDWETALKTLSGNDSETLYAKAQIQLESGNPGGAKKTFGELIQIYPNDRLVVPSQQMLDSLP</sequence>
<feature type="transmembrane region" description="Helical" evidence="1">
    <location>
        <begin position="16"/>
        <end position="37"/>
    </location>
</feature>
<evidence type="ECO:0000256" key="1">
    <source>
        <dbReference type="SAM" id="Phobius"/>
    </source>
</evidence>
<dbReference type="Proteomes" id="UP000317171">
    <property type="component" value="Chromosome"/>
</dbReference>
<feature type="transmembrane region" description="Helical" evidence="1">
    <location>
        <begin position="79"/>
        <end position="101"/>
    </location>
</feature>
<evidence type="ECO:0000313" key="2">
    <source>
        <dbReference type="EMBL" id="QDT43152.1"/>
    </source>
</evidence>
<feature type="transmembrane region" description="Helical" evidence="1">
    <location>
        <begin position="162"/>
        <end position="184"/>
    </location>
</feature>
<gene>
    <name evidence="2" type="ORF">Pan241w_32510</name>
</gene>
<feature type="transmembrane region" description="Helical" evidence="1">
    <location>
        <begin position="204"/>
        <end position="221"/>
    </location>
</feature>
<dbReference type="EMBL" id="CP036269">
    <property type="protein sequence ID" value="QDT43152.1"/>
    <property type="molecule type" value="Genomic_DNA"/>
</dbReference>
<accession>A0A517RH05</accession>
<protein>
    <recommendedName>
        <fullName evidence="4">Tetratricopeptide repeat protein</fullName>
    </recommendedName>
</protein>
<organism evidence="2 3">
    <name type="scientific">Gimesia alba</name>
    <dbReference type="NCBI Taxonomy" id="2527973"/>
    <lineage>
        <taxon>Bacteria</taxon>
        <taxon>Pseudomonadati</taxon>
        <taxon>Planctomycetota</taxon>
        <taxon>Planctomycetia</taxon>
        <taxon>Planctomycetales</taxon>
        <taxon>Planctomycetaceae</taxon>
        <taxon>Gimesia</taxon>
    </lineage>
</organism>
<keyword evidence="1" id="KW-0812">Transmembrane</keyword>
<keyword evidence="1" id="KW-0472">Membrane</keyword>